<dbReference type="InterPro" id="IPR050471">
    <property type="entry name" value="AB_hydrolase"/>
</dbReference>
<dbReference type="GO" id="GO:0016787">
    <property type="term" value="F:hydrolase activity"/>
    <property type="evidence" value="ECO:0007669"/>
    <property type="project" value="UniProtKB-KW"/>
</dbReference>
<dbReference type="InterPro" id="IPR029058">
    <property type="entry name" value="AB_hydrolase_fold"/>
</dbReference>
<gene>
    <name evidence="2" type="ORF">H6H03_35345</name>
</gene>
<dbReference type="Pfam" id="PF00561">
    <property type="entry name" value="Abhydrolase_1"/>
    <property type="match status" value="1"/>
</dbReference>
<sequence>MQIFNLRKSLLAFFLVGILASFIIVNAPTNQVSATDIPRPFVKNVAKNQLSATDIPTLYVKSDGHNFAYRILGTGSPLLLIQRLRGTMDDWDPLFLERLAQNHQVILFNNTGISSSNGKVASTITDMAVDAEHFVKALGYEQVDILGWSLGGMVAQTMAIKYPKLIRRVVLVASTPPGNPEFVPVSQAFKDIAVKENYTDEDHLKMFFANSNSSRKLGLESLQRIKKRTTDIEPLVNTDSWKTQFSAAIGWFENKENYFNKLKLIQQPILIATGRYDIALPIQNSYVLEREIPQAQLMIYPDSAHGFHHQLPIDFGDAVNNFLAQK</sequence>
<dbReference type="PRINTS" id="PR00111">
    <property type="entry name" value="ABHYDROLASE"/>
</dbReference>
<evidence type="ECO:0000313" key="2">
    <source>
        <dbReference type="EMBL" id="MBD2739084.1"/>
    </source>
</evidence>
<accession>A0ABR8KHR2</accession>
<evidence type="ECO:0000313" key="3">
    <source>
        <dbReference type="Proteomes" id="UP000637383"/>
    </source>
</evidence>
<proteinExistence type="predicted"/>
<comment type="caution">
    <text evidence="2">The sequence shown here is derived from an EMBL/GenBank/DDBJ whole genome shotgun (WGS) entry which is preliminary data.</text>
</comment>
<dbReference type="RefSeq" id="WP_190959593.1">
    <property type="nucleotide sequence ID" value="NZ_JACJTU010000068.1"/>
</dbReference>
<dbReference type="PANTHER" id="PTHR43433">
    <property type="entry name" value="HYDROLASE, ALPHA/BETA FOLD FAMILY PROTEIN"/>
    <property type="match status" value="1"/>
</dbReference>
<protein>
    <submittedName>
        <fullName evidence="2">Alpha/beta hydrolase</fullName>
    </submittedName>
</protein>
<organism evidence="2 3">
    <name type="scientific">Nostoc paludosum FACHB-159</name>
    <dbReference type="NCBI Taxonomy" id="2692908"/>
    <lineage>
        <taxon>Bacteria</taxon>
        <taxon>Bacillati</taxon>
        <taxon>Cyanobacteriota</taxon>
        <taxon>Cyanophyceae</taxon>
        <taxon>Nostocales</taxon>
        <taxon>Nostocaceae</taxon>
        <taxon>Nostoc</taxon>
    </lineage>
</organism>
<name>A0ABR8KHR2_9NOSO</name>
<feature type="domain" description="AB hydrolase-1" evidence="1">
    <location>
        <begin position="77"/>
        <end position="308"/>
    </location>
</feature>
<dbReference type="Proteomes" id="UP000637383">
    <property type="component" value="Unassembled WGS sequence"/>
</dbReference>
<reference evidence="2 3" key="1">
    <citation type="journal article" date="2020" name="ISME J.">
        <title>Comparative genomics reveals insights into cyanobacterial evolution and habitat adaptation.</title>
        <authorList>
            <person name="Chen M.Y."/>
            <person name="Teng W.K."/>
            <person name="Zhao L."/>
            <person name="Hu C.X."/>
            <person name="Zhou Y.K."/>
            <person name="Han B.P."/>
            <person name="Song L.R."/>
            <person name="Shu W.S."/>
        </authorList>
    </citation>
    <scope>NUCLEOTIDE SEQUENCE [LARGE SCALE GENOMIC DNA]</scope>
    <source>
        <strain evidence="2 3">FACHB-159</strain>
    </source>
</reference>
<evidence type="ECO:0000259" key="1">
    <source>
        <dbReference type="Pfam" id="PF00561"/>
    </source>
</evidence>
<keyword evidence="2" id="KW-0378">Hydrolase</keyword>
<dbReference type="InterPro" id="IPR000073">
    <property type="entry name" value="AB_hydrolase_1"/>
</dbReference>
<dbReference type="PANTHER" id="PTHR43433:SF5">
    <property type="entry name" value="AB HYDROLASE-1 DOMAIN-CONTAINING PROTEIN"/>
    <property type="match status" value="1"/>
</dbReference>
<dbReference type="EMBL" id="JACJTU010000068">
    <property type="protein sequence ID" value="MBD2739084.1"/>
    <property type="molecule type" value="Genomic_DNA"/>
</dbReference>
<dbReference type="Gene3D" id="3.40.50.1820">
    <property type="entry name" value="alpha/beta hydrolase"/>
    <property type="match status" value="1"/>
</dbReference>
<keyword evidence="3" id="KW-1185">Reference proteome</keyword>
<dbReference type="SUPFAM" id="SSF53474">
    <property type="entry name" value="alpha/beta-Hydrolases"/>
    <property type="match status" value="1"/>
</dbReference>